<dbReference type="PANTHER" id="PTHR21461:SF69">
    <property type="entry name" value="GLYCOSYLTRANSFERASE FAMILY 92 PROTEIN"/>
    <property type="match status" value="1"/>
</dbReference>
<gene>
    <name evidence="8" type="ORF">ELAC_1586</name>
</gene>
<keyword evidence="9" id="KW-1185">Reference proteome</keyword>
<dbReference type="InterPro" id="IPR008166">
    <property type="entry name" value="Glyco_transf_92"/>
</dbReference>
<dbReference type="RefSeq" id="WP_098038774.1">
    <property type="nucleotide sequence ID" value="NZ_CWGJ01000025.1"/>
</dbReference>
<sequence length="332" mass="38366">MRRVMLFVASFFLLPVMAFCHTPLGKDSEEPLLIFEMVDDDDDDYYDGYLSKTSSREQIEPKKAKENFQWFLAATIVFQNEAPWLKEWIEYHKLVGVEHFYLYNNLSTDDYDSVLKPYIDSGEVELIDWPFAHEEGKEGSWIKVQTDAINDAVSRAKDKAKWLAIVDADEFIVPVKHDSLPAFLKAYDKVVPKLSQISIKWVMFGTSYVEKIPEDKLMTEMLTMNSGRTPSSLFKVIVKPKDVTGCGTSHYCGLSKGRKWESAPFEFAQINHYWTRDEDYFLNVKVPRRLKIGYSWESVFEWAESFNGDNPESSLPITRFLPALKQRLGKAG</sequence>
<dbReference type="AlphaFoldDB" id="A0A0H5DSX0"/>
<name>A0A0H5DSX0_9BACT</name>
<evidence type="ECO:0000256" key="3">
    <source>
        <dbReference type="ARBA" id="ARBA00022679"/>
    </source>
</evidence>
<evidence type="ECO:0000256" key="1">
    <source>
        <dbReference type="ARBA" id="ARBA00004167"/>
    </source>
</evidence>
<protein>
    <submittedName>
        <fullName evidence="8">Conserved putative secreted protein</fullName>
    </submittedName>
</protein>
<keyword evidence="5" id="KW-1133">Transmembrane helix</keyword>
<dbReference type="GO" id="GO:0016757">
    <property type="term" value="F:glycosyltransferase activity"/>
    <property type="evidence" value="ECO:0007669"/>
    <property type="project" value="UniProtKB-KW"/>
</dbReference>
<comment type="subcellular location">
    <subcellularLocation>
        <location evidence="1">Membrane</location>
        <topology evidence="1">Single-pass membrane protein</topology>
    </subcellularLocation>
</comment>
<dbReference type="InterPro" id="IPR029044">
    <property type="entry name" value="Nucleotide-diphossugar_trans"/>
</dbReference>
<accession>A0A0H5DSX0</accession>
<reference evidence="9" key="1">
    <citation type="submission" date="2015-06" db="EMBL/GenBank/DDBJ databases">
        <authorList>
            <person name="Bertelli C."/>
        </authorList>
    </citation>
    <scope>NUCLEOTIDE SEQUENCE [LARGE SCALE GENOMIC DNA]</scope>
    <source>
        <strain evidence="9">CRIB-30</strain>
    </source>
</reference>
<dbReference type="Pfam" id="PF01697">
    <property type="entry name" value="Glyco_transf_92"/>
    <property type="match status" value="1"/>
</dbReference>
<evidence type="ECO:0000256" key="4">
    <source>
        <dbReference type="ARBA" id="ARBA00022692"/>
    </source>
</evidence>
<evidence type="ECO:0000256" key="7">
    <source>
        <dbReference type="SAM" id="SignalP"/>
    </source>
</evidence>
<dbReference type="SUPFAM" id="SSF53448">
    <property type="entry name" value="Nucleotide-diphospho-sugar transferases"/>
    <property type="match status" value="1"/>
</dbReference>
<evidence type="ECO:0000256" key="5">
    <source>
        <dbReference type="ARBA" id="ARBA00022989"/>
    </source>
</evidence>
<keyword evidence="4" id="KW-0812">Transmembrane</keyword>
<evidence type="ECO:0000256" key="6">
    <source>
        <dbReference type="ARBA" id="ARBA00023136"/>
    </source>
</evidence>
<keyword evidence="3" id="KW-0808">Transferase</keyword>
<feature type="signal peptide" evidence="7">
    <location>
        <begin position="1"/>
        <end position="18"/>
    </location>
</feature>
<proteinExistence type="predicted"/>
<dbReference type="GO" id="GO:0016020">
    <property type="term" value="C:membrane"/>
    <property type="evidence" value="ECO:0007669"/>
    <property type="project" value="UniProtKB-SubCell"/>
</dbReference>
<dbReference type="OrthoDB" id="1997677at2"/>
<dbReference type="PANTHER" id="PTHR21461">
    <property type="entry name" value="GLYCOSYLTRANSFERASE FAMILY 92 PROTEIN"/>
    <property type="match status" value="1"/>
</dbReference>
<dbReference type="GO" id="GO:0005737">
    <property type="term" value="C:cytoplasm"/>
    <property type="evidence" value="ECO:0007669"/>
    <property type="project" value="TreeGrafter"/>
</dbReference>
<keyword evidence="6" id="KW-0472">Membrane</keyword>
<evidence type="ECO:0000256" key="2">
    <source>
        <dbReference type="ARBA" id="ARBA00022676"/>
    </source>
</evidence>
<dbReference type="Proteomes" id="UP000220251">
    <property type="component" value="Unassembled WGS sequence"/>
</dbReference>
<dbReference type="EMBL" id="CWGJ01000025">
    <property type="protein sequence ID" value="CRX38914.1"/>
    <property type="molecule type" value="Genomic_DNA"/>
</dbReference>
<keyword evidence="2" id="KW-0328">Glycosyltransferase</keyword>
<feature type="chain" id="PRO_5005218612" evidence="7">
    <location>
        <begin position="19"/>
        <end position="332"/>
    </location>
</feature>
<organism evidence="8 9">
    <name type="scientific">Estrella lausannensis</name>
    <dbReference type="NCBI Taxonomy" id="483423"/>
    <lineage>
        <taxon>Bacteria</taxon>
        <taxon>Pseudomonadati</taxon>
        <taxon>Chlamydiota</taxon>
        <taxon>Chlamydiia</taxon>
        <taxon>Parachlamydiales</taxon>
        <taxon>Candidatus Criblamydiaceae</taxon>
        <taxon>Estrella</taxon>
    </lineage>
</organism>
<evidence type="ECO:0000313" key="9">
    <source>
        <dbReference type="Proteomes" id="UP000220251"/>
    </source>
</evidence>
<evidence type="ECO:0000313" key="8">
    <source>
        <dbReference type="EMBL" id="CRX38914.1"/>
    </source>
</evidence>
<keyword evidence="7" id="KW-0732">Signal</keyword>